<dbReference type="Proteomes" id="UP001220010">
    <property type="component" value="Unassembled WGS sequence"/>
</dbReference>
<name>A0ABT5X6L0_9EURY</name>
<feature type="transmembrane region" description="Helical" evidence="7">
    <location>
        <begin position="188"/>
        <end position="209"/>
    </location>
</feature>
<sequence length="216" mass="22950">MIGVESHLAYFFFAFASIFIIVNPVEATIVFISLTPEASTEERARISLRAASVAFFIALLFALTGDLVLRFFGTTIDALRVAGGILLFIMAIDMLKARPRRKVTEEEIADAGDREDISVFPLATPLLTGPGAITTVIVLMGTAAAPAEKLAVFLAITATFAATYLILRSSEYVGQILGLTGIMVLTRIMGLLLGAIAVNFVAVGAWNIYAGMAGIS</sequence>
<evidence type="ECO:0000256" key="3">
    <source>
        <dbReference type="ARBA" id="ARBA00022475"/>
    </source>
</evidence>
<reference evidence="8 9" key="1">
    <citation type="submission" date="2023-03" db="EMBL/GenBank/DDBJ databases">
        <title>WGS of Methanotrichaceae archaeon Mx.</title>
        <authorList>
            <person name="Sorokin D.Y."/>
            <person name="Merkel A.Y."/>
        </authorList>
    </citation>
    <scope>NUCLEOTIDE SEQUENCE [LARGE SCALE GENOMIC DNA]</scope>
    <source>
        <strain evidence="8 9">Mx</strain>
    </source>
</reference>
<proteinExistence type="inferred from homology"/>
<dbReference type="InterPro" id="IPR002771">
    <property type="entry name" value="Multi_antbiot-R_MarC"/>
</dbReference>
<keyword evidence="3" id="KW-1003">Cell membrane</keyword>
<dbReference type="Pfam" id="PF01914">
    <property type="entry name" value="MarC"/>
    <property type="match status" value="1"/>
</dbReference>
<evidence type="ECO:0000256" key="6">
    <source>
        <dbReference type="ARBA" id="ARBA00023136"/>
    </source>
</evidence>
<dbReference type="EMBL" id="JARFPK010000010">
    <property type="protein sequence ID" value="MDF0590293.1"/>
    <property type="molecule type" value="Genomic_DNA"/>
</dbReference>
<evidence type="ECO:0000256" key="7">
    <source>
        <dbReference type="RuleBase" id="RU362048"/>
    </source>
</evidence>
<evidence type="ECO:0000256" key="4">
    <source>
        <dbReference type="ARBA" id="ARBA00022692"/>
    </source>
</evidence>
<evidence type="ECO:0000256" key="2">
    <source>
        <dbReference type="ARBA" id="ARBA00009784"/>
    </source>
</evidence>
<organism evidence="8 9">
    <name type="scientific">Candidatus Methanocrinis natronophilus</name>
    <dbReference type="NCBI Taxonomy" id="3033396"/>
    <lineage>
        <taxon>Archaea</taxon>
        <taxon>Methanobacteriati</taxon>
        <taxon>Methanobacteriota</taxon>
        <taxon>Stenosarchaea group</taxon>
        <taxon>Methanomicrobia</taxon>
        <taxon>Methanotrichales</taxon>
        <taxon>Methanotrichaceae</taxon>
        <taxon>Methanocrinis</taxon>
    </lineage>
</organism>
<keyword evidence="9" id="KW-1185">Reference proteome</keyword>
<evidence type="ECO:0000256" key="5">
    <source>
        <dbReference type="ARBA" id="ARBA00022989"/>
    </source>
</evidence>
<keyword evidence="4 7" id="KW-0812">Transmembrane</keyword>
<feature type="transmembrane region" description="Helical" evidence="7">
    <location>
        <begin position="71"/>
        <end position="92"/>
    </location>
</feature>
<feature type="transmembrane region" description="Helical" evidence="7">
    <location>
        <begin position="46"/>
        <end position="65"/>
    </location>
</feature>
<dbReference type="PANTHER" id="PTHR33508">
    <property type="entry name" value="UPF0056 MEMBRANE PROTEIN YHCE"/>
    <property type="match status" value="1"/>
</dbReference>
<comment type="subcellular location">
    <subcellularLocation>
        <location evidence="1 7">Cell membrane</location>
        <topology evidence="1 7">Multi-pass membrane protein</topology>
    </subcellularLocation>
</comment>
<dbReference type="PANTHER" id="PTHR33508:SF1">
    <property type="entry name" value="UPF0056 MEMBRANE PROTEIN YHCE"/>
    <property type="match status" value="1"/>
</dbReference>
<evidence type="ECO:0000256" key="1">
    <source>
        <dbReference type="ARBA" id="ARBA00004651"/>
    </source>
</evidence>
<gene>
    <name evidence="8" type="ORF">P0O15_03790</name>
</gene>
<comment type="caution">
    <text evidence="8">The sequence shown here is derived from an EMBL/GenBank/DDBJ whole genome shotgun (WGS) entry which is preliminary data.</text>
</comment>
<evidence type="ECO:0000313" key="8">
    <source>
        <dbReference type="EMBL" id="MDF0590293.1"/>
    </source>
</evidence>
<dbReference type="RefSeq" id="WP_316966041.1">
    <property type="nucleotide sequence ID" value="NZ_JARFPK010000010.1"/>
</dbReference>
<keyword evidence="5 7" id="KW-1133">Transmembrane helix</keyword>
<dbReference type="NCBIfam" id="TIGR00427">
    <property type="entry name" value="NAAT family transporter"/>
    <property type="match status" value="1"/>
</dbReference>
<keyword evidence="6 7" id="KW-0472">Membrane</keyword>
<comment type="similarity">
    <text evidence="2 7">Belongs to the UPF0056 (MarC) family.</text>
</comment>
<evidence type="ECO:0000313" key="9">
    <source>
        <dbReference type="Proteomes" id="UP001220010"/>
    </source>
</evidence>
<feature type="transmembrane region" description="Helical" evidence="7">
    <location>
        <begin position="122"/>
        <end position="144"/>
    </location>
</feature>
<feature type="transmembrane region" description="Helical" evidence="7">
    <location>
        <begin position="12"/>
        <end position="34"/>
    </location>
</feature>
<accession>A0ABT5X6L0</accession>
<feature type="transmembrane region" description="Helical" evidence="7">
    <location>
        <begin position="150"/>
        <end position="167"/>
    </location>
</feature>
<protein>
    <recommendedName>
        <fullName evidence="7">UPF0056 membrane protein</fullName>
    </recommendedName>
</protein>